<dbReference type="OrthoDB" id="10492703at2759"/>
<name>A0A1V4JJJ9_PATFA</name>
<feature type="chain" id="PRO_5012347218" evidence="2">
    <location>
        <begin position="24"/>
        <end position="121"/>
    </location>
</feature>
<feature type="signal peptide" evidence="2">
    <location>
        <begin position="1"/>
        <end position="23"/>
    </location>
</feature>
<reference evidence="3 4" key="1">
    <citation type="submission" date="2016-02" db="EMBL/GenBank/DDBJ databases">
        <title>Band-tailed pigeon sequencing and assembly.</title>
        <authorList>
            <person name="Soares A.E."/>
            <person name="Novak B.J."/>
            <person name="Rice E.S."/>
            <person name="O'Connell B."/>
            <person name="Chang D."/>
            <person name="Weber S."/>
            <person name="Shapiro B."/>
        </authorList>
    </citation>
    <scope>NUCLEOTIDE SEQUENCE [LARGE SCALE GENOMIC DNA]</scope>
    <source>
        <strain evidence="3">BTP2013</strain>
        <tissue evidence="3">Blood</tissue>
    </source>
</reference>
<dbReference type="Proteomes" id="UP000190648">
    <property type="component" value="Unassembled WGS sequence"/>
</dbReference>
<organism evidence="3 4">
    <name type="scientific">Patagioenas fasciata monilis</name>
    <dbReference type="NCBI Taxonomy" id="372326"/>
    <lineage>
        <taxon>Eukaryota</taxon>
        <taxon>Metazoa</taxon>
        <taxon>Chordata</taxon>
        <taxon>Craniata</taxon>
        <taxon>Vertebrata</taxon>
        <taxon>Euteleostomi</taxon>
        <taxon>Archelosauria</taxon>
        <taxon>Archosauria</taxon>
        <taxon>Dinosauria</taxon>
        <taxon>Saurischia</taxon>
        <taxon>Theropoda</taxon>
        <taxon>Coelurosauria</taxon>
        <taxon>Aves</taxon>
        <taxon>Neognathae</taxon>
        <taxon>Neoaves</taxon>
        <taxon>Columbimorphae</taxon>
        <taxon>Columbiformes</taxon>
        <taxon>Columbidae</taxon>
        <taxon>Patagioenas</taxon>
    </lineage>
</organism>
<accession>A0A1V4JJJ9</accession>
<dbReference type="EMBL" id="LSYS01007194">
    <property type="protein sequence ID" value="OPJ72264.1"/>
    <property type="molecule type" value="Genomic_DNA"/>
</dbReference>
<evidence type="ECO:0000256" key="1">
    <source>
        <dbReference type="SAM" id="MobiDB-lite"/>
    </source>
</evidence>
<gene>
    <name evidence="3" type="ORF">AV530_018722</name>
</gene>
<evidence type="ECO:0000256" key="2">
    <source>
        <dbReference type="SAM" id="SignalP"/>
    </source>
</evidence>
<evidence type="ECO:0000313" key="3">
    <source>
        <dbReference type="EMBL" id="OPJ72264.1"/>
    </source>
</evidence>
<dbReference type="PROSITE" id="PS51257">
    <property type="entry name" value="PROKAR_LIPOPROTEIN"/>
    <property type="match status" value="1"/>
</dbReference>
<proteinExistence type="predicted"/>
<dbReference type="AlphaFoldDB" id="A0A1V4JJJ9"/>
<comment type="caution">
    <text evidence="3">The sequence shown here is derived from an EMBL/GenBank/DDBJ whole genome shotgun (WGS) entry which is preliminary data.</text>
</comment>
<keyword evidence="4" id="KW-1185">Reference proteome</keyword>
<evidence type="ECO:0000313" key="4">
    <source>
        <dbReference type="Proteomes" id="UP000190648"/>
    </source>
</evidence>
<feature type="compositionally biased region" description="Basic and acidic residues" evidence="1">
    <location>
        <begin position="104"/>
        <end position="121"/>
    </location>
</feature>
<feature type="region of interest" description="Disordered" evidence="1">
    <location>
        <begin position="64"/>
        <end position="121"/>
    </location>
</feature>
<sequence length="121" mass="13158">MVSNRIRLFTCFGVSLSCVTVTAVHEDNIVQHVAEQTSNPSNEDELRFLGLLRIDKPLDCLNEDAKHQSGGKNRVTKSSQHICPAEAESAGLVPPDATESNTKQTDDHGEQVRENSKGIGS</sequence>
<keyword evidence="2" id="KW-0732">Signal</keyword>
<protein>
    <submittedName>
        <fullName evidence="3">Uncharacterized protein</fullName>
    </submittedName>
</protein>